<organism evidence="4">
    <name type="scientific">marine metagenome</name>
    <dbReference type="NCBI Taxonomy" id="408172"/>
    <lineage>
        <taxon>unclassified sequences</taxon>
        <taxon>metagenomes</taxon>
        <taxon>ecological metagenomes</taxon>
    </lineage>
</organism>
<dbReference type="InterPro" id="IPR036291">
    <property type="entry name" value="NAD(P)-bd_dom_sf"/>
</dbReference>
<dbReference type="SMART" id="SM00846">
    <property type="entry name" value="Gp_dh_N"/>
    <property type="match status" value="1"/>
</dbReference>
<dbReference type="NCBIfam" id="TIGR01534">
    <property type="entry name" value="GAPDH-I"/>
    <property type="match status" value="1"/>
</dbReference>
<sequence>MSIRIGINGFGRIGRQVFRAAMEWGGIQVVGINALTDSKTLAHLLKYDSVHGRYSGSVEAADDGVVVDGKHIPILAHRDPAQLPWKNLGAVVVLESTGHFTDGGKARAHLEAGADKVLISAPATNVDATIVLGVNDDTLSPSHRIVSNASCTTNCLAPMVSVLHEQYCLIRGSMTTIHAYTGDQRIHDLPHSDLRRARAAAVSMIPTSTGAAEAIGLVIPELSGRLNGMAVRVPIPDGSVTDLVAQVERMPTNVNEINAAYKAAAEGPLEGVLEYCEDPIVSADIVHNPASCILDSDLTMIIDDGLIKVLGWYDNEWGYSNRCVDLMKRLAG</sequence>
<dbReference type="GO" id="GO:0050661">
    <property type="term" value="F:NADP binding"/>
    <property type="evidence" value="ECO:0007669"/>
    <property type="project" value="InterPro"/>
</dbReference>
<evidence type="ECO:0000256" key="1">
    <source>
        <dbReference type="ARBA" id="ARBA00007406"/>
    </source>
</evidence>
<dbReference type="GO" id="GO:0006006">
    <property type="term" value="P:glucose metabolic process"/>
    <property type="evidence" value="ECO:0007669"/>
    <property type="project" value="InterPro"/>
</dbReference>
<dbReference type="InterPro" id="IPR020830">
    <property type="entry name" value="GlycerAld_3-P_DH_AS"/>
</dbReference>
<accession>A0A382CIF7</accession>
<gene>
    <name evidence="4" type="ORF">METZ01_LOCUS178468</name>
</gene>
<keyword evidence="2" id="KW-0560">Oxidoreductase</keyword>
<proteinExistence type="inferred from homology"/>
<reference evidence="4" key="1">
    <citation type="submission" date="2018-05" db="EMBL/GenBank/DDBJ databases">
        <authorList>
            <person name="Lanie J.A."/>
            <person name="Ng W.-L."/>
            <person name="Kazmierczak K.M."/>
            <person name="Andrzejewski T.M."/>
            <person name="Davidsen T.M."/>
            <person name="Wayne K.J."/>
            <person name="Tettelin H."/>
            <person name="Glass J.I."/>
            <person name="Rusch D."/>
            <person name="Podicherti R."/>
            <person name="Tsui H.-C.T."/>
            <person name="Winkler M.E."/>
        </authorList>
    </citation>
    <scope>NUCLEOTIDE SEQUENCE</scope>
</reference>
<dbReference type="SUPFAM" id="SSF55347">
    <property type="entry name" value="Glyceraldehyde-3-phosphate dehydrogenase-like, C-terminal domain"/>
    <property type="match status" value="1"/>
</dbReference>
<dbReference type="CDD" id="cd05214">
    <property type="entry name" value="GAPDH_I_N"/>
    <property type="match status" value="1"/>
</dbReference>
<dbReference type="GO" id="GO:0051287">
    <property type="term" value="F:NAD binding"/>
    <property type="evidence" value="ECO:0007669"/>
    <property type="project" value="InterPro"/>
</dbReference>
<protein>
    <recommendedName>
        <fullName evidence="3">Glyceraldehyde 3-phosphate dehydrogenase NAD(P) binding domain-containing protein</fullName>
    </recommendedName>
</protein>
<evidence type="ECO:0000259" key="3">
    <source>
        <dbReference type="SMART" id="SM00846"/>
    </source>
</evidence>
<dbReference type="GO" id="GO:0016620">
    <property type="term" value="F:oxidoreductase activity, acting on the aldehyde or oxo group of donors, NAD or NADP as acceptor"/>
    <property type="evidence" value="ECO:0007669"/>
    <property type="project" value="InterPro"/>
</dbReference>
<dbReference type="FunFam" id="3.40.50.720:FF:000001">
    <property type="entry name" value="Glyceraldehyde-3-phosphate dehydrogenase"/>
    <property type="match status" value="1"/>
</dbReference>
<dbReference type="FunFam" id="3.30.360.10:FF:000002">
    <property type="entry name" value="Glyceraldehyde-3-phosphate dehydrogenase"/>
    <property type="match status" value="1"/>
</dbReference>
<dbReference type="CDD" id="cd18126">
    <property type="entry name" value="GAPDH_I_C"/>
    <property type="match status" value="1"/>
</dbReference>
<dbReference type="SUPFAM" id="SSF51735">
    <property type="entry name" value="NAD(P)-binding Rossmann-fold domains"/>
    <property type="match status" value="1"/>
</dbReference>
<dbReference type="InterPro" id="IPR020828">
    <property type="entry name" value="GlycerAld_3-P_DH_NAD(P)-bd"/>
</dbReference>
<dbReference type="Pfam" id="PF02800">
    <property type="entry name" value="Gp_dh_C"/>
    <property type="match status" value="1"/>
</dbReference>
<dbReference type="Gene3D" id="3.40.50.720">
    <property type="entry name" value="NAD(P)-binding Rossmann-like Domain"/>
    <property type="match status" value="1"/>
</dbReference>
<comment type="similarity">
    <text evidence="1">Belongs to the glyceraldehyde-3-phosphate dehydrogenase family.</text>
</comment>
<evidence type="ECO:0000313" key="4">
    <source>
        <dbReference type="EMBL" id="SVB25614.1"/>
    </source>
</evidence>
<dbReference type="PROSITE" id="PS00071">
    <property type="entry name" value="GAPDH"/>
    <property type="match status" value="1"/>
</dbReference>
<name>A0A382CIF7_9ZZZZ</name>
<feature type="domain" description="Glyceraldehyde 3-phosphate dehydrogenase NAD(P) binding" evidence="3">
    <location>
        <begin position="3"/>
        <end position="151"/>
    </location>
</feature>
<evidence type="ECO:0000256" key="2">
    <source>
        <dbReference type="ARBA" id="ARBA00023002"/>
    </source>
</evidence>
<dbReference type="Pfam" id="PF00044">
    <property type="entry name" value="Gp_dh_N"/>
    <property type="match status" value="1"/>
</dbReference>
<dbReference type="InterPro" id="IPR020829">
    <property type="entry name" value="GlycerAld_3-P_DH_cat"/>
</dbReference>
<dbReference type="PIRSF" id="PIRSF000149">
    <property type="entry name" value="GAP_DH"/>
    <property type="match status" value="1"/>
</dbReference>
<dbReference type="PANTHER" id="PTHR43148">
    <property type="entry name" value="GLYCERALDEHYDE-3-PHOSPHATE DEHYDROGENASE 2"/>
    <property type="match status" value="1"/>
</dbReference>
<dbReference type="Gene3D" id="3.30.360.10">
    <property type="entry name" value="Dihydrodipicolinate Reductase, domain 2"/>
    <property type="match status" value="1"/>
</dbReference>
<dbReference type="PRINTS" id="PR00078">
    <property type="entry name" value="G3PDHDRGNASE"/>
</dbReference>
<dbReference type="InterPro" id="IPR006424">
    <property type="entry name" value="Glyceraldehyde-3-P_DH_1"/>
</dbReference>
<dbReference type="InterPro" id="IPR020831">
    <property type="entry name" value="GlycerAld/Erythrose_P_DH"/>
</dbReference>
<dbReference type="EMBL" id="UINC01034568">
    <property type="protein sequence ID" value="SVB25614.1"/>
    <property type="molecule type" value="Genomic_DNA"/>
</dbReference>
<dbReference type="AlphaFoldDB" id="A0A382CIF7"/>